<name>A0A6A4Z4G3_APHAT</name>
<dbReference type="InterPro" id="IPR049203">
    <property type="entry name" value="DUF6818"/>
</dbReference>
<dbReference type="Pfam" id="PF20681">
    <property type="entry name" value="DUF6818"/>
    <property type="match status" value="1"/>
</dbReference>
<dbReference type="AlphaFoldDB" id="A0A6A4Z4G3"/>
<accession>A0A6A4Z4G3</accession>
<feature type="domain" description="DUF6818" evidence="2">
    <location>
        <begin position="27"/>
        <end position="106"/>
    </location>
</feature>
<evidence type="ECO:0000313" key="4">
    <source>
        <dbReference type="Proteomes" id="UP000469452"/>
    </source>
</evidence>
<organism evidence="3 4">
    <name type="scientific">Aphanomyces astaci</name>
    <name type="common">Crayfish plague agent</name>
    <dbReference type="NCBI Taxonomy" id="112090"/>
    <lineage>
        <taxon>Eukaryota</taxon>
        <taxon>Sar</taxon>
        <taxon>Stramenopiles</taxon>
        <taxon>Oomycota</taxon>
        <taxon>Saprolegniomycetes</taxon>
        <taxon>Saprolegniales</taxon>
        <taxon>Verrucalvaceae</taxon>
        <taxon>Aphanomyces</taxon>
    </lineage>
</organism>
<dbReference type="PANTHER" id="PTHR34409">
    <property type="entry name" value="SET DOMAIN-CONTAINING PROTEIN"/>
    <property type="match status" value="1"/>
</dbReference>
<feature type="compositionally biased region" description="Polar residues" evidence="1">
    <location>
        <begin position="117"/>
        <end position="141"/>
    </location>
</feature>
<reference evidence="3 4" key="1">
    <citation type="submission" date="2019-06" db="EMBL/GenBank/DDBJ databases">
        <title>Genomics analysis of Aphanomyces spp. identifies a new class of oomycete effector associated with host adaptation.</title>
        <authorList>
            <person name="Gaulin E."/>
        </authorList>
    </citation>
    <scope>NUCLEOTIDE SEQUENCE [LARGE SCALE GENOMIC DNA]</scope>
    <source>
        <strain evidence="3 4">E</strain>
    </source>
</reference>
<feature type="compositionally biased region" description="Basic and acidic residues" evidence="1">
    <location>
        <begin position="101"/>
        <end position="116"/>
    </location>
</feature>
<evidence type="ECO:0000313" key="3">
    <source>
        <dbReference type="EMBL" id="KAF0706108.1"/>
    </source>
</evidence>
<evidence type="ECO:0000256" key="1">
    <source>
        <dbReference type="SAM" id="MobiDB-lite"/>
    </source>
</evidence>
<gene>
    <name evidence="3" type="ORF">AaE_014265</name>
</gene>
<dbReference type="PANTHER" id="PTHR34409:SF1">
    <property type="entry name" value="MYB-LIKE DOMAIN-CONTAINING PROTEIN"/>
    <property type="match status" value="1"/>
</dbReference>
<feature type="region of interest" description="Disordered" evidence="1">
    <location>
        <begin position="101"/>
        <end position="146"/>
    </location>
</feature>
<dbReference type="EMBL" id="VJMI01019900">
    <property type="protein sequence ID" value="KAF0706108.1"/>
    <property type="molecule type" value="Genomic_DNA"/>
</dbReference>
<dbReference type="Proteomes" id="UP000469452">
    <property type="component" value="Unassembled WGS sequence"/>
</dbReference>
<protein>
    <recommendedName>
        <fullName evidence="2">DUF6818 domain-containing protein</fullName>
    </recommendedName>
</protein>
<proteinExistence type="predicted"/>
<evidence type="ECO:0000259" key="2">
    <source>
        <dbReference type="Pfam" id="PF20681"/>
    </source>
</evidence>
<dbReference type="VEuPathDB" id="FungiDB:H257_17115"/>
<comment type="caution">
    <text evidence="3">The sequence shown here is derived from an EMBL/GenBank/DDBJ whole genome shotgun (WGS) entry which is preliminary data.</text>
</comment>
<sequence length="255" mass="28786">MGPKGRGKGWSSQETLSLLDCIERLLPLGGNHWELVQTDYNTRASQENDWIPRDVDSIRRKFKALRNSRKPTGEPDCPIDVVRAKHINRMIESRMAVLDMESDHDGENSSDADRADTMQQGTPQPAPQGSSSLPATPTATPRTGLDPSQLAALAGASANGIVMSQTAQRRRKIDEILAESTDNEAIKRRLIFEQRDSRQAMFEAMMAMDSAREERERVRHEERLRRQEQVDAIREERQSKMDQVLLAVLAKLVDK</sequence>